<dbReference type="STRING" id="145388.A0A0D2MHE0"/>
<dbReference type="PANTHER" id="PTHR10900:SF77">
    <property type="entry name" value="FI19380P1"/>
    <property type="match status" value="1"/>
</dbReference>
<dbReference type="SUPFAM" id="SSF82153">
    <property type="entry name" value="FAS1 domain"/>
    <property type="match status" value="1"/>
</dbReference>
<dbReference type="InterPro" id="IPR000782">
    <property type="entry name" value="FAS1_domain"/>
</dbReference>
<dbReference type="PANTHER" id="PTHR10900">
    <property type="entry name" value="PERIOSTIN-RELATED"/>
    <property type="match status" value="1"/>
</dbReference>
<dbReference type="OrthoDB" id="550516at2759"/>
<dbReference type="GeneID" id="25730964"/>
<dbReference type="Pfam" id="PF02469">
    <property type="entry name" value="Fasciclin"/>
    <property type="match status" value="1"/>
</dbReference>
<dbReference type="Proteomes" id="UP000054498">
    <property type="component" value="Unassembled WGS sequence"/>
</dbReference>
<evidence type="ECO:0000313" key="2">
    <source>
        <dbReference type="EMBL" id="KIY94465.1"/>
    </source>
</evidence>
<dbReference type="InterPro" id="IPR013083">
    <property type="entry name" value="Znf_RING/FYVE/PHD"/>
</dbReference>
<dbReference type="GO" id="GO:0004842">
    <property type="term" value="F:ubiquitin-protein transferase activity"/>
    <property type="evidence" value="ECO:0007669"/>
    <property type="project" value="InterPro"/>
</dbReference>
<keyword evidence="3" id="KW-1185">Reference proteome</keyword>
<dbReference type="GO" id="GO:0016567">
    <property type="term" value="P:protein ubiquitination"/>
    <property type="evidence" value="ECO:0007669"/>
    <property type="project" value="UniProtKB-UniPathway"/>
</dbReference>
<dbReference type="UniPathway" id="UPA00143"/>
<sequence>MRQPALLISEAIETPATYERDAIQGWLRSSRVDPRSRARVGDDGRLVPNLELHRAIEDFCAMHARQAAAAARGGSGGGCGAGGGVAGAAGVAGSIVEAVGVGALGADAAAAVGGGGGGAGGGAGAHQGLFAGPQATAAAQAPAVKAFEALASSLNTTAAALLTNTTLLSSVLRYHVVSGRHYSSDLSDAEQLPTLLGSNVTISKPPAMFNPNPVPPAPPAAEVVIRDISAGQSVIHIINRVLTP</sequence>
<dbReference type="PROSITE" id="PS50213">
    <property type="entry name" value="FAS1"/>
    <property type="match status" value="1"/>
</dbReference>
<dbReference type="Gene3D" id="3.30.40.10">
    <property type="entry name" value="Zinc/RING finger domain, C3HC4 (zinc finger)"/>
    <property type="match status" value="1"/>
</dbReference>
<organism evidence="2 3">
    <name type="scientific">Monoraphidium neglectum</name>
    <dbReference type="NCBI Taxonomy" id="145388"/>
    <lineage>
        <taxon>Eukaryota</taxon>
        <taxon>Viridiplantae</taxon>
        <taxon>Chlorophyta</taxon>
        <taxon>core chlorophytes</taxon>
        <taxon>Chlorophyceae</taxon>
        <taxon>CS clade</taxon>
        <taxon>Sphaeropleales</taxon>
        <taxon>Selenastraceae</taxon>
        <taxon>Monoraphidium</taxon>
    </lineage>
</organism>
<evidence type="ECO:0000313" key="3">
    <source>
        <dbReference type="Proteomes" id="UP000054498"/>
    </source>
</evidence>
<dbReference type="SUPFAM" id="SSF57850">
    <property type="entry name" value="RING/U-box"/>
    <property type="match status" value="1"/>
</dbReference>
<dbReference type="RefSeq" id="XP_013893485.1">
    <property type="nucleotide sequence ID" value="XM_014038031.1"/>
</dbReference>
<dbReference type="Pfam" id="PF04564">
    <property type="entry name" value="U-box"/>
    <property type="match status" value="1"/>
</dbReference>
<name>A0A0D2MHE0_9CHLO</name>
<evidence type="ECO:0000259" key="1">
    <source>
        <dbReference type="PROSITE" id="PS50213"/>
    </source>
</evidence>
<dbReference type="AlphaFoldDB" id="A0A0D2MHE0"/>
<protein>
    <recommendedName>
        <fullName evidence="1">FAS1 domain-containing protein</fullName>
    </recommendedName>
</protein>
<dbReference type="GO" id="GO:0005615">
    <property type="term" value="C:extracellular space"/>
    <property type="evidence" value="ECO:0007669"/>
    <property type="project" value="TreeGrafter"/>
</dbReference>
<accession>A0A0D2MHE0</accession>
<dbReference type="InterPro" id="IPR050904">
    <property type="entry name" value="Adhesion/Biosynth-related"/>
</dbReference>
<reference evidence="2 3" key="1">
    <citation type="journal article" date="2013" name="BMC Genomics">
        <title>Reconstruction of the lipid metabolism for the microalga Monoraphidium neglectum from its genome sequence reveals characteristics suitable for biofuel production.</title>
        <authorList>
            <person name="Bogen C."/>
            <person name="Al-Dilaimi A."/>
            <person name="Albersmeier A."/>
            <person name="Wichmann J."/>
            <person name="Grundmann M."/>
            <person name="Rupp O."/>
            <person name="Lauersen K.J."/>
            <person name="Blifernez-Klassen O."/>
            <person name="Kalinowski J."/>
            <person name="Goesmann A."/>
            <person name="Mussgnug J.H."/>
            <person name="Kruse O."/>
        </authorList>
    </citation>
    <scope>NUCLEOTIDE SEQUENCE [LARGE SCALE GENOMIC DNA]</scope>
    <source>
        <strain evidence="2 3">SAG 48.87</strain>
    </source>
</reference>
<dbReference type="Gene3D" id="2.30.180.10">
    <property type="entry name" value="FAS1 domain"/>
    <property type="match status" value="1"/>
</dbReference>
<feature type="domain" description="FAS1" evidence="1">
    <location>
        <begin position="141"/>
        <end position="242"/>
    </location>
</feature>
<dbReference type="InterPro" id="IPR003613">
    <property type="entry name" value="Ubox_domain"/>
</dbReference>
<dbReference type="InterPro" id="IPR036378">
    <property type="entry name" value="FAS1_dom_sf"/>
</dbReference>
<proteinExistence type="predicted"/>
<gene>
    <name evidence="2" type="ORF">MNEG_13496</name>
</gene>
<dbReference type="KEGG" id="mng:MNEG_13496"/>
<dbReference type="EMBL" id="KK104081">
    <property type="protein sequence ID" value="KIY94465.1"/>
    <property type="molecule type" value="Genomic_DNA"/>
</dbReference>